<dbReference type="PANTHER" id="PTHR43777">
    <property type="entry name" value="MOLYBDENUM COFACTOR CYTIDYLYLTRANSFERASE"/>
    <property type="match status" value="1"/>
</dbReference>
<evidence type="ECO:0000313" key="3">
    <source>
        <dbReference type="Proteomes" id="UP000007073"/>
    </source>
</evidence>
<gene>
    <name evidence="2" type="primary">pcmX</name>
    <name evidence="2" type="ordered locus">Gmet_2140</name>
</gene>
<evidence type="ECO:0000313" key="2">
    <source>
        <dbReference type="EMBL" id="ABB32369.1"/>
    </source>
</evidence>
<dbReference type="PANTHER" id="PTHR43777:SF1">
    <property type="entry name" value="MOLYBDENUM COFACTOR CYTIDYLYLTRANSFERASE"/>
    <property type="match status" value="1"/>
</dbReference>
<protein>
    <submittedName>
        <fullName evidence="2">MobA-related glycosyltransferase, putative</fullName>
    </submittedName>
</protein>
<accession>Q39TQ5</accession>
<dbReference type="NCBIfam" id="TIGR03310">
    <property type="entry name" value="matur_MocA_YgfJ"/>
    <property type="match status" value="1"/>
</dbReference>
<dbReference type="EMBL" id="CP000148">
    <property type="protein sequence ID" value="ABB32369.1"/>
    <property type="molecule type" value="Genomic_DNA"/>
</dbReference>
<organism evidence="2 3">
    <name type="scientific">Geobacter metallireducens (strain ATCC 53774 / DSM 7210 / GS-15)</name>
    <dbReference type="NCBI Taxonomy" id="269799"/>
    <lineage>
        <taxon>Bacteria</taxon>
        <taxon>Pseudomonadati</taxon>
        <taxon>Thermodesulfobacteriota</taxon>
        <taxon>Desulfuromonadia</taxon>
        <taxon>Geobacterales</taxon>
        <taxon>Geobacteraceae</taxon>
        <taxon>Geobacter</taxon>
    </lineage>
</organism>
<dbReference type="KEGG" id="gme:Gmet_2140"/>
<feature type="domain" description="MobA-like NTP transferase" evidence="1">
    <location>
        <begin position="9"/>
        <end position="168"/>
    </location>
</feature>
<dbReference type="Proteomes" id="UP000007073">
    <property type="component" value="Chromosome"/>
</dbReference>
<dbReference type="SUPFAM" id="SSF53448">
    <property type="entry name" value="Nucleotide-diphospho-sugar transferases"/>
    <property type="match status" value="1"/>
</dbReference>
<sequence>MEARPRVAGIVLAAGKSTRMGRPKQLLPFRGRTVLECVVDNALASRLHRVVVVLGHEAEAVMPLLGHRCVTTVVNPLYGEGQSSSLKAGLGAMTEETDAALFLLGDQPLVTADTINLLIAAFADFPSPIVIPTFEGHRGNPVLFSRETFPRIEALSGDRGARGLFREYGDDIRSIDVRTPAILFDLDTEEDYLRLLREFPAV</sequence>
<dbReference type="InterPro" id="IPR025877">
    <property type="entry name" value="MobA-like_NTP_Trfase"/>
</dbReference>
<dbReference type="eggNOG" id="COG2068">
    <property type="taxonomic scope" value="Bacteria"/>
</dbReference>
<keyword evidence="3" id="KW-1185">Reference proteome</keyword>
<dbReference type="HOGENOM" id="CLU_061980_3_0_7"/>
<proteinExistence type="predicted"/>
<dbReference type="RefSeq" id="WP_004513065.1">
    <property type="nucleotide sequence ID" value="NC_007517.1"/>
</dbReference>
<dbReference type="CDD" id="cd04182">
    <property type="entry name" value="GT_2_like_f"/>
    <property type="match status" value="1"/>
</dbReference>
<name>Q39TQ5_GEOMG</name>
<dbReference type="InterPro" id="IPR029044">
    <property type="entry name" value="Nucleotide-diphossugar_trans"/>
</dbReference>
<dbReference type="GO" id="GO:0016779">
    <property type="term" value="F:nucleotidyltransferase activity"/>
    <property type="evidence" value="ECO:0007669"/>
    <property type="project" value="UniProtKB-ARBA"/>
</dbReference>
<dbReference type="AlphaFoldDB" id="Q39TQ5"/>
<dbReference type="Gene3D" id="3.90.550.10">
    <property type="entry name" value="Spore Coat Polysaccharide Biosynthesis Protein SpsA, Chain A"/>
    <property type="match status" value="1"/>
</dbReference>
<dbReference type="InterPro" id="IPR017696">
    <property type="entry name" value="Mo_hydrolase_YgfJ"/>
</dbReference>
<keyword evidence="2" id="KW-0808">Transferase</keyword>
<reference evidence="2 3" key="1">
    <citation type="submission" date="2005-10" db="EMBL/GenBank/DDBJ databases">
        <title>Complete sequence of Geobacter metallireducens GS-15.</title>
        <authorList>
            <consortium name="US DOE Joint Genome Institute"/>
            <person name="Copeland A."/>
            <person name="Lucas S."/>
            <person name="Lapidus A."/>
            <person name="Barry K."/>
            <person name="Detter J.C."/>
            <person name="Glavina T."/>
            <person name="Hammon N."/>
            <person name="Israni S."/>
            <person name="Pitluck S."/>
            <person name="Di Bartolo G."/>
            <person name="Chain P."/>
            <person name="Schmutz J."/>
            <person name="Larimer F."/>
            <person name="Land M."/>
            <person name="Kyrpides N."/>
            <person name="Ivanova N."/>
            <person name="Richardson P."/>
        </authorList>
    </citation>
    <scope>NUCLEOTIDE SEQUENCE [LARGE SCALE GENOMIC DNA]</scope>
    <source>
        <strain evidence="3">ATCC 53774 / DSM 7210 / GS-15</strain>
    </source>
</reference>
<dbReference type="STRING" id="269799.Gmet_2140"/>
<dbReference type="Pfam" id="PF12804">
    <property type="entry name" value="NTP_transf_3"/>
    <property type="match status" value="1"/>
</dbReference>
<evidence type="ECO:0000259" key="1">
    <source>
        <dbReference type="Pfam" id="PF12804"/>
    </source>
</evidence>
<reference evidence="2 3" key="2">
    <citation type="journal article" date="2009" name="BMC Microbiol.">
        <title>The genome sequence of Geobacter metallireducens: features of metabolism, physiology and regulation common and dissimilar to Geobacter sulfurreducens.</title>
        <authorList>
            <person name="Aklujkar M."/>
            <person name="Krushkal J."/>
            <person name="DiBartolo G."/>
            <person name="Lapidus A."/>
            <person name="Land M.L."/>
            <person name="Lovley D.R."/>
        </authorList>
    </citation>
    <scope>NUCLEOTIDE SEQUENCE [LARGE SCALE GENOMIC DNA]</scope>
    <source>
        <strain evidence="3">ATCC 53774 / DSM 7210 / GS-15</strain>
    </source>
</reference>